<organism evidence="3 4">
    <name type="scientific">Reticulomyxa filosa</name>
    <dbReference type="NCBI Taxonomy" id="46433"/>
    <lineage>
        <taxon>Eukaryota</taxon>
        <taxon>Sar</taxon>
        <taxon>Rhizaria</taxon>
        <taxon>Retaria</taxon>
        <taxon>Foraminifera</taxon>
        <taxon>Monothalamids</taxon>
        <taxon>Reticulomyxidae</taxon>
        <taxon>Reticulomyxa</taxon>
    </lineage>
</organism>
<dbReference type="EMBL" id="ASPP01017645">
    <property type="protein sequence ID" value="ETO16912.1"/>
    <property type="molecule type" value="Genomic_DNA"/>
</dbReference>
<name>X6MU17_RETFI</name>
<sequence>MFHPHANYFAVSRSFSGKRHSIPNEHRNAPSEYVIFDDDKKRAMKTNDSPDKLAKKNGNKRKPTKHGYEKLSPDDDSNPAEEHLPKSLSAVPGVYQTIEISDDSYVTAHEADEMTVETRDDHSIGITNRDVTDKTNKSLSKIKTKRHTSNSDDLVLATPTTEGKDKDKDKDKDNNNSNSNNKQLKSELLLSSSPPSAQMVGDDRTNKTSPTTEMKWNDEHQNRMIPAGLIKGSPDSEFDLDELPLKANNSAFHIVNGLTIHYRFEKGFDTSPDALFLVFVHGFGGGLFSWKRCWNEFKSHCCGMLAFDRPGFGLTQRPLPHDTSSSAANVNSSDSGSFDWRGGESNPYSITFSVEILKTLLDKLHVVNNTVLIGHSTGSAVCGWFAHDHPQYVRSVVMVAPSVGLPGFIRALLKTKLGKPVIMQLVRSEIGYFFLKKKKKKRQVTLHQAWHDPSQVPSEVLASYRTVLQLKHWDDGLVEMAKVKSRPNYHQALVQLKNIHVFIVIGDDDKLVTYRECVVLSKNIANSLVIKLEKCGHMPMEESPQQFAEVIVDLLHKIASGKEISSHSINDGSDQQDEKTK</sequence>
<comment type="caution">
    <text evidence="3">The sequence shown here is derived from an EMBL/GenBank/DDBJ whole genome shotgun (WGS) entry which is preliminary data.</text>
</comment>
<dbReference type="PANTHER" id="PTHR43689">
    <property type="entry name" value="HYDROLASE"/>
    <property type="match status" value="1"/>
</dbReference>
<dbReference type="InterPro" id="IPR029058">
    <property type="entry name" value="AB_hydrolase_fold"/>
</dbReference>
<keyword evidence="3" id="KW-0378">Hydrolase</keyword>
<feature type="region of interest" description="Disordered" evidence="1">
    <location>
        <begin position="18"/>
        <end position="90"/>
    </location>
</feature>
<protein>
    <submittedName>
        <fullName evidence="3">Hydrolase, alpha/beta fold family protein</fullName>
    </submittedName>
</protein>
<feature type="region of interest" description="Disordered" evidence="1">
    <location>
        <begin position="114"/>
        <end position="213"/>
    </location>
</feature>
<dbReference type="SUPFAM" id="SSF53474">
    <property type="entry name" value="alpha/beta-Hydrolases"/>
    <property type="match status" value="1"/>
</dbReference>
<evidence type="ECO:0000313" key="3">
    <source>
        <dbReference type="EMBL" id="ETO16912.1"/>
    </source>
</evidence>
<dbReference type="OrthoDB" id="19657at2759"/>
<dbReference type="PANTHER" id="PTHR43689:SF8">
    <property type="entry name" value="ALPHA_BETA-HYDROLASES SUPERFAMILY PROTEIN"/>
    <property type="match status" value="1"/>
</dbReference>
<reference evidence="3 4" key="1">
    <citation type="journal article" date="2013" name="Curr. Biol.">
        <title>The Genome of the Foraminiferan Reticulomyxa filosa.</title>
        <authorList>
            <person name="Glockner G."/>
            <person name="Hulsmann N."/>
            <person name="Schleicher M."/>
            <person name="Noegel A.A."/>
            <person name="Eichinger L."/>
            <person name="Gallinger C."/>
            <person name="Pawlowski J."/>
            <person name="Sierra R."/>
            <person name="Euteneuer U."/>
            <person name="Pillet L."/>
            <person name="Moustafa A."/>
            <person name="Platzer M."/>
            <person name="Groth M."/>
            <person name="Szafranski K."/>
            <person name="Schliwa M."/>
        </authorList>
    </citation>
    <scope>NUCLEOTIDE SEQUENCE [LARGE SCALE GENOMIC DNA]</scope>
</reference>
<dbReference type="GO" id="GO:0016787">
    <property type="term" value="F:hydrolase activity"/>
    <property type="evidence" value="ECO:0007669"/>
    <property type="project" value="UniProtKB-KW"/>
</dbReference>
<dbReference type="Gene3D" id="3.40.50.1820">
    <property type="entry name" value="alpha/beta hydrolase"/>
    <property type="match status" value="1"/>
</dbReference>
<accession>X6MU17</accession>
<evidence type="ECO:0000256" key="1">
    <source>
        <dbReference type="SAM" id="MobiDB-lite"/>
    </source>
</evidence>
<feature type="compositionally biased region" description="Basic and acidic residues" evidence="1">
    <location>
        <begin position="114"/>
        <end position="123"/>
    </location>
</feature>
<dbReference type="AlphaFoldDB" id="X6MU17"/>
<gene>
    <name evidence="3" type="ORF">RFI_20424</name>
</gene>
<feature type="compositionally biased region" description="Low complexity" evidence="1">
    <location>
        <begin position="175"/>
        <end position="193"/>
    </location>
</feature>
<feature type="compositionally biased region" description="Basic residues" evidence="1">
    <location>
        <begin position="55"/>
        <end position="65"/>
    </location>
</feature>
<proteinExistence type="predicted"/>
<keyword evidence="4" id="KW-1185">Reference proteome</keyword>
<evidence type="ECO:0000259" key="2">
    <source>
        <dbReference type="Pfam" id="PF00561"/>
    </source>
</evidence>
<dbReference type="InterPro" id="IPR000073">
    <property type="entry name" value="AB_hydrolase_1"/>
</dbReference>
<feature type="domain" description="AB hydrolase-1" evidence="2">
    <location>
        <begin position="277"/>
        <end position="544"/>
    </location>
</feature>
<dbReference type="Proteomes" id="UP000023152">
    <property type="component" value="Unassembled WGS sequence"/>
</dbReference>
<evidence type="ECO:0000313" key="4">
    <source>
        <dbReference type="Proteomes" id="UP000023152"/>
    </source>
</evidence>
<feature type="compositionally biased region" description="Basic and acidic residues" evidence="1">
    <location>
        <begin position="162"/>
        <end position="174"/>
    </location>
</feature>
<dbReference type="Pfam" id="PF00561">
    <property type="entry name" value="Abhydrolase_1"/>
    <property type="match status" value="1"/>
</dbReference>